<protein>
    <submittedName>
        <fullName evidence="7">Zinc ABC transporter</fullName>
    </submittedName>
</protein>
<name>W4QIG5_9BACI</name>
<dbReference type="GO" id="GO:0046872">
    <property type="term" value="F:metal ion binding"/>
    <property type="evidence" value="ECO:0007669"/>
    <property type="project" value="InterPro"/>
</dbReference>
<comment type="similarity">
    <text evidence="3">Belongs to the bacterial solute-binding protein 9 family.</text>
</comment>
<gene>
    <name evidence="7" type="ORF">JCM9152_3401</name>
</gene>
<dbReference type="AlphaFoldDB" id="W4QIG5"/>
<dbReference type="Gene3D" id="3.40.50.1980">
    <property type="entry name" value="Nitrogenase molybdenum iron protein domain"/>
    <property type="match status" value="3"/>
</dbReference>
<feature type="coiled-coil region" evidence="4">
    <location>
        <begin position="242"/>
        <end position="273"/>
    </location>
</feature>
<keyword evidence="4" id="KW-0175">Coiled coil</keyword>
<keyword evidence="1 3" id="KW-0813">Transport</keyword>
<dbReference type="PRINTS" id="PR00691">
    <property type="entry name" value="ADHESINB"/>
</dbReference>
<evidence type="ECO:0000256" key="6">
    <source>
        <dbReference type="SAM" id="SignalP"/>
    </source>
</evidence>
<keyword evidence="8" id="KW-1185">Reference proteome</keyword>
<dbReference type="InterPro" id="IPR006128">
    <property type="entry name" value="Lipoprotein_PsaA-like"/>
</dbReference>
<accession>W4QIG5</accession>
<dbReference type="RefSeq" id="WP_035346083.1">
    <property type="nucleotide sequence ID" value="NZ_BAUU01000025.1"/>
</dbReference>
<dbReference type="PANTHER" id="PTHR42953">
    <property type="entry name" value="HIGH-AFFINITY ZINC UPTAKE SYSTEM PROTEIN ZNUA-RELATED"/>
    <property type="match status" value="1"/>
</dbReference>
<evidence type="ECO:0000256" key="4">
    <source>
        <dbReference type="SAM" id="Coils"/>
    </source>
</evidence>
<feature type="signal peptide" evidence="6">
    <location>
        <begin position="1"/>
        <end position="19"/>
    </location>
</feature>
<sequence length="383" mass="43638">MKPTYYILALILVLSAFLAACGGAEEEPEEVDSGEDDSAVEETVEPLEVFTTIFPLEDFANKIGGEFVEVTNMVPVGADAHTFDPTPREMIDAAEGDVFIYNGAGLEGFADALIDTLEGEDILIVQASEGIELLDYDDHEHGHEEDHDHEHGHEEDHDHEHGHEEDHDHEHGHEEDHDHSHDHEEHGHEEDHDHEHGHEEEDHDHSHHHHDEDPHVWLDPILAITLAENVKDAFIELMPEQEEVFTSNFESLKEELEQLDEEFQEMVEAASKDTFIVSHAGYGYWHERYGLEQIGISGMSPTEEPSQRQIEEIIEHAEENDIQHVMFEQNIPTQISDVVKDEVGAEAVYLHNLEALIAEDVENNEDYFSLMRRNIEALRTALQ</sequence>
<reference evidence="7" key="1">
    <citation type="journal article" date="2014" name="Genome Announc.">
        <title>Draft Genome Sequences of Three Alkaliphilic Bacillus Strains, Bacillus wakoensis JCM 9140T, Bacillus akibai JCM 9157T, and Bacillus hemicellulosilyticus JCM 9152T.</title>
        <authorList>
            <person name="Yuki M."/>
            <person name="Oshima K."/>
            <person name="Suda W."/>
            <person name="Oshida Y."/>
            <person name="Kitamura K."/>
            <person name="Iida T."/>
            <person name="Hattori M."/>
            <person name="Ohkuma M."/>
        </authorList>
    </citation>
    <scope>NUCLEOTIDE SEQUENCE [LARGE SCALE GENOMIC DNA]</scope>
    <source>
        <strain evidence="7">JCM 9152</strain>
    </source>
</reference>
<evidence type="ECO:0000313" key="7">
    <source>
        <dbReference type="EMBL" id="GAE31905.1"/>
    </source>
</evidence>
<dbReference type="PROSITE" id="PS51257">
    <property type="entry name" value="PROKAR_LIPOPROTEIN"/>
    <property type="match status" value="1"/>
</dbReference>
<dbReference type="InterPro" id="IPR050492">
    <property type="entry name" value="Bact_metal-bind_prot9"/>
</dbReference>
<keyword evidence="2 6" id="KW-0732">Signal</keyword>
<dbReference type="InterPro" id="IPR006127">
    <property type="entry name" value="ZnuA-like"/>
</dbReference>
<feature type="chain" id="PRO_5039593722" evidence="6">
    <location>
        <begin position="20"/>
        <end position="383"/>
    </location>
</feature>
<dbReference type="SUPFAM" id="SSF53807">
    <property type="entry name" value="Helical backbone' metal receptor"/>
    <property type="match status" value="1"/>
</dbReference>
<evidence type="ECO:0000256" key="5">
    <source>
        <dbReference type="SAM" id="MobiDB-lite"/>
    </source>
</evidence>
<evidence type="ECO:0000313" key="8">
    <source>
        <dbReference type="Proteomes" id="UP000018895"/>
    </source>
</evidence>
<dbReference type="GO" id="GO:0007155">
    <property type="term" value="P:cell adhesion"/>
    <property type="evidence" value="ECO:0007669"/>
    <property type="project" value="InterPro"/>
</dbReference>
<dbReference type="PRINTS" id="PR00690">
    <property type="entry name" value="ADHESNFAMILY"/>
</dbReference>
<proteinExistence type="inferred from homology"/>
<dbReference type="InterPro" id="IPR006129">
    <property type="entry name" value="AdhesinB"/>
</dbReference>
<dbReference type="EMBL" id="BAUU01000025">
    <property type="protein sequence ID" value="GAE31905.1"/>
    <property type="molecule type" value="Genomic_DNA"/>
</dbReference>
<dbReference type="STRING" id="1236971.JCM9152_3401"/>
<evidence type="ECO:0000256" key="3">
    <source>
        <dbReference type="RuleBase" id="RU003512"/>
    </source>
</evidence>
<organism evidence="7 8">
    <name type="scientific">Halalkalibacter hemicellulosilyticusJCM 9152</name>
    <dbReference type="NCBI Taxonomy" id="1236971"/>
    <lineage>
        <taxon>Bacteria</taxon>
        <taxon>Bacillati</taxon>
        <taxon>Bacillota</taxon>
        <taxon>Bacilli</taxon>
        <taxon>Bacillales</taxon>
        <taxon>Bacillaceae</taxon>
        <taxon>Halalkalibacter</taxon>
    </lineage>
</organism>
<comment type="caution">
    <text evidence="7">The sequence shown here is derived from an EMBL/GenBank/DDBJ whole genome shotgun (WGS) entry which is preliminary data.</text>
</comment>
<dbReference type="Pfam" id="PF01297">
    <property type="entry name" value="ZnuA"/>
    <property type="match status" value="1"/>
</dbReference>
<dbReference type="OrthoDB" id="9810636at2"/>
<dbReference type="Proteomes" id="UP000018895">
    <property type="component" value="Unassembled WGS sequence"/>
</dbReference>
<evidence type="ECO:0000256" key="2">
    <source>
        <dbReference type="ARBA" id="ARBA00022729"/>
    </source>
</evidence>
<dbReference type="PANTHER" id="PTHR42953:SF8">
    <property type="entry name" value="ZINT DOMAIN-CONTAINING PROTEIN"/>
    <property type="match status" value="1"/>
</dbReference>
<dbReference type="GO" id="GO:0030001">
    <property type="term" value="P:metal ion transport"/>
    <property type="evidence" value="ECO:0007669"/>
    <property type="project" value="InterPro"/>
</dbReference>
<feature type="region of interest" description="Disordered" evidence="5">
    <location>
        <begin position="141"/>
        <end position="213"/>
    </location>
</feature>
<evidence type="ECO:0000256" key="1">
    <source>
        <dbReference type="ARBA" id="ARBA00022448"/>
    </source>
</evidence>